<evidence type="ECO:0000256" key="3">
    <source>
        <dbReference type="ARBA" id="ARBA00023082"/>
    </source>
</evidence>
<evidence type="ECO:0000256" key="1">
    <source>
        <dbReference type="ARBA" id="ARBA00010641"/>
    </source>
</evidence>
<feature type="domain" description="RNA polymerase sigma factor 70 region 4 type 2" evidence="6">
    <location>
        <begin position="129"/>
        <end position="176"/>
    </location>
</feature>
<dbReference type="RefSeq" id="WP_016194539.1">
    <property type="nucleotide sequence ID" value="NZ_AQPN01000049.1"/>
</dbReference>
<dbReference type="GO" id="GO:0006352">
    <property type="term" value="P:DNA-templated transcription initiation"/>
    <property type="evidence" value="ECO:0007669"/>
    <property type="project" value="InterPro"/>
</dbReference>
<dbReference type="PANTHER" id="PTHR43133">
    <property type="entry name" value="RNA POLYMERASE ECF-TYPE SIGMA FACTO"/>
    <property type="match status" value="1"/>
</dbReference>
<dbReference type="InterPro" id="IPR014327">
    <property type="entry name" value="RNA_pol_sigma70_bacteroid"/>
</dbReference>
<dbReference type="InterPro" id="IPR013325">
    <property type="entry name" value="RNA_pol_sigma_r2"/>
</dbReference>
<dbReference type="GO" id="GO:0016987">
    <property type="term" value="F:sigma factor activity"/>
    <property type="evidence" value="ECO:0007669"/>
    <property type="project" value="UniProtKB-KW"/>
</dbReference>
<dbReference type="InterPro" id="IPR036388">
    <property type="entry name" value="WH-like_DNA-bd_sf"/>
</dbReference>
<dbReference type="Gene3D" id="1.10.10.10">
    <property type="entry name" value="Winged helix-like DNA-binding domain superfamily/Winged helix DNA-binding domain"/>
    <property type="match status" value="1"/>
</dbReference>
<evidence type="ECO:0000256" key="2">
    <source>
        <dbReference type="ARBA" id="ARBA00023015"/>
    </source>
</evidence>
<dbReference type="NCBIfam" id="TIGR02985">
    <property type="entry name" value="Sig70_bacteroi1"/>
    <property type="match status" value="1"/>
</dbReference>
<dbReference type="STRING" id="1150600.ADIARSV_1298"/>
<keyword evidence="8" id="KW-1185">Reference proteome</keyword>
<dbReference type="InterPro" id="IPR014284">
    <property type="entry name" value="RNA_pol_sigma-70_dom"/>
</dbReference>
<evidence type="ECO:0000259" key="5">
    <source>
        <dbReference type="Pfam" id="PF04542"/>
    </source>
</evidence>
<evidence type="ECO:0000313" key="8">
    <source>
        <dbReference type="Proteomes" id="UP000014174"/>
    </source>
</evidence>
<protein>
    <submittedName>
        <fullName evidence="7">RNA polymerase, sigma-24 subunit, ECF subfamily</fullName>
    </submittedName>
</protein>
<keyword evidence="2" id="KW-0805">Transcription regulation</keyword>
<dbReference type="PANTHER" id="PTHR43133:SF46">
    <property type="entry name" value="RNA POLYMERASE SIGMA-70 FACTOR ECF SUBFAMILY"/>
    <property type="match status" value="1"/>
</dbReference>
<dbReference type="InterPro" id="IPR007627">
    <property type="entry name" value="RNA_pol_sigma70_r2"/>
</dbReference>
<keyword evidence="4" id="KW-0804">Transcription</keyword>
<gene>
    <name evidence="7" type="ORF">ADIARSV_1298</name>
</gene>
<sequence>MKNISGIGKYSEKEMILGLKEANHSIFTLLYSSYFPMLLLTAEKYVKDIFVAEEIVQDVFIKMWENPSSLDSITVLRPYLYRSVVNQSLNYLSRQKTIERHHFIIAEQMTDAYIQDLYEEQELKVIIFKEIERLPQQCRRIFKMSRFEGLKYKEIAVALNISEKTVENHIVNALKILRPRLLQEASTTTTLYNSSACIAIATLLGCSELFLNSKP</sequence>
<dbReference type="SUPFAM" id="SSF88659">
    <property type="entry name" value="Sigma3 and sigma4 domains of RNA polymerase sigma factors"/>
    <property type="match status" value="1"/>
</dbReference>
<dbReference type="OrthoDB" id="8687055at2"/>
<keyword evidence="3" id="KW-0731">Sigma factor</keyword>
<accession>R9H2N7</accession>
<dbReference type="eggNOG" id="COG1595">
    <property type="taxonomic scope" value="Bacteria"/>
</dbReference>
<feature type="domain" description="RNA polymerase sigma-70 region 2" evidence="5">
    <location>
        <begin position="30"/>
        <end position="96"/>
    </location>
</feature>
<dbReference type="Gene3D" id="1.10.1740.10">
    <property type="match status" value="1"/>
</dbReference>
<comment type="similarity">
    <text evidence="1">Belongs to the sigma-70 factor family. ECF subfamily.</text>
</comment>
<name>R9H2N7_9SPHI</name>
<dbReference type="NCBIfam" id="TIGR02937">
    <property type="entry name" value="sigma70-ECF"/>
    <property type="match status" value="1"/>
</dbReference>
<dbReference type="InterPro" id="IPR013324">
    <property type="entry name" value="RNA_pol_sigma_r3/r4-like"/>
</dbReference>
<evidence type="ECO:0000313" key="7">
    <source>
        <dbReference type="EMBL" id="EOR95479.1"/>
    </source>
</evidence>
<dbReference type="Pfam" id="PF04542">
    <property type="entry name" value="Sigma70_r2"/>
    <property type="match status" value="1"/>
</dbReference>
<dbReference type="InterPro" id="IPR039425">
    <property type="entry name" value="RNA_pol_sigma-70-like"/>
</dbReference>
<evidence type="ECO:0000259" key="6">
    <source>
        <dbReference type="Pfam" id="PF08281"/>
    </source>
</evidence>
<organism evidence="7 8">
    <name type="scientific">Arcticibacter svalbardensis MN12-7</name>
    <dbReference type="NCBI Taxonomy" id="1150600"/>
    <lineage>
        <taxon>Bacteria</taxon>
        <taxon>Pseudomonadati</taxon>
        <taxon>Bacteroidota</taxon>
        <taxon>Sphingobacteriia</taxon>
        <taxon>Sphingobacteriales</taxon>
        <taxon>Sphingobacteriaceae</taxon>
        <taxon>Arcticibacter</taxon>
    </lineage>
</organism>
<comment type="caution">
    <text evidence="7">The sequence shown here is derived from an EMBL/GenBank/DDBJ whole genome shotgun (WGS) entry which is preliminary data.</text>
</comment>
<evidence type="ECO:0000256" key="4">
    <source>
        <dbReference type="ARBA" id="ARBA00023163"/>
    </source>
</evidence>
<dbReference type="InterPro" id="IPR013249">
    <property type="entry name" value="RNA_pol_sigma70_r4_t2"/>
</dbReference>
<dbReference type="Pfam" id="PF08281">
    <property type="entry name" value="Sigma70_r4_2"/>
    <property type="match status" value="1"/>
</dbReference>
<dbReference type="PRINTS" id="PR00038">
    <property type="entry name" value="HTHLUXR"/>
</dbReference>
<dbReference type="AlphaFoldDB" id="R9H2N7"/>
<dbReference type="InterPro" id="IPR000792">
    <property type="entry name" value="Tscrpt_reg_LuxR_C"/>
</dbReference>
<dbReference type="EMBL" id="AQPN01000049">
    <property type="protein sequence ID" value="EOR95479.1"/>
    <property type="molecule type" value="Genomic_DNA"/>
</dbReference>
<dbReference type="SUPFAM" id="SSF88946">
    <property type="entry name" value="Sigma2 domain of RNA polymerase sigma factors"/>
    <property type="match status" value="1"/>
</dbReference>
<dbReference type="Proteomes" id="UP000014174">
    <property type="component" value="Unassembled WGS sequence"/>
</dbReference>
<reference evidence="7 8" key="1">
    <citation type="journal article" date="2013" name="Genome Announc.">
        <title>Draft Genome Sequence of Arcticibacter svalbardensis Strain MN12-7T, a Member of the Family Sphingobacteriaceae Isolated from an Arctic Soil Sample.</title>
        <authorList>
            <person name="Shivaji S."/>
            <person name="Ara S."/>
            <person name="Prasad S."/>
            <person name="Manasa B.P."/>
            <person name="Begum Z."/>
            <person name="Singh A."/>
            <person name="Kumar Pinnaka A."/>
        </authorList>
    </citation>
    <scope>NUCLEOTIDE SEQUENCE [LARGE SCALE GENOMIC DNA]</scope>
    <source>
        <strain evidence="7 8">MN12-7</strain>
    </source>
</reference>
<proteinExistence type="inferred from homology"/>
<dbReference type="GO" id="GO:0003677">
    <property type="term" value="F:DNA binding"/>
    <property type="evidence" value="ECO:0007669"/>
    <property type="project" value="InterPro"/>
</dbReference>